<sequence length="237" mass="27021">MIDWVSIVHHSRRRFSDYMYVVPARVKKQRRAKQRRYSLKNSIEHRAYVAHNDDLDEYHCDDFCGCCSWNHKTRYNAGGVEEQLPPPPSPPQVKEGSQLDGVPRPNSVERILHPDATTQHILTTHETLNKVGSSSVYMRLSIKQRRETNGIVTTIKKISTISIRIAVPNTRGQNSSAATLQLGEHELHTVHRERFSRSSAPTVETKFALFHIRIGVSNTFNEEPIEIVSSSVFSLHS</sequence>
<comment type="caution">
    <text evidence="2">The sequence shown here is derived from an EMBL/GenBank/DDBJ whole genome shotgun (WGS) entry which is preliminary data.</text>
</comment>
<dbReference type="EMBL" id="JAYRBN010000026">
    <property type="protein sequence ID" value="KAL2749762.1"/>
    <property type="molecule type" value="Genomic_DNA"/>
</dbReference>
<proteinExistence type="predicted"/>
<gene>
    <name evidence="2" type="ORF">V1477_001833</name>
</gene>
<evidence type="ECO:0000256" key="1">
    <source>
        <dbReference type="SAM" id="MobiDB-lite"/>
    </source>
</evidence>
<evidence type="ECO:0000313" key="2">
    <source>
        <dbReference type="EMBL" id="KAL2749762.1"/>
    </source>
</evidence>
<dbReference type="Proteomes" id="UP001607303">
    <property type="component" value="Unassembled WGS sequence"/>
</dbReference>
<feature type="region of interest" description="Disordered" evidence="1">
    <location>
        <begin position="78"/>
        <end position="108"/>
    </location>
</feature>
<evidence type="ECO:0000313" key="3">
    <source>
        <dbReference type="Proteomes" id="UP001607303"/>
    </source>
</evidence>
<accession>A0ABD2CXF6</accession>
<name>A0ABD2CXF6_VESMC</name>
<protein>
    <submittedName>
        <fullName evidence="2">Discs large 1-like protein isoform X16</fullName>
    </submittedName>
</protein>
<dbReference type="AlphaFoldDB" id="A0ABD2CXF6"/>
<keyword evidence="3" id="KW-1185">Reference proteome</keyword>
<reference evidence="2 3" key="1">
    <citation type="journal article" date="2024" name="Ann. Entomol. Soc. Am.">
        <title>Genomic analyses of the southern and eastern yellowjacket wasps (Hymenoptera: Vespidae) reveal evolutionary signatures of social life.</title>
        <authorList>
            <person name="Catto M.A."/>
            <person name="Caine P.B."/>
            <person name="Orr S.E."/>
            <person name="Hunt B.G."/>
            <person name="Goodisman M.A.D."/>
        </authorList>
    </citation>
    <scope>NUCLEOTIDE SEQUENCE [LARGE SCALE GENOMIC DNA]</scope>
    <source>
        <strain evidence="2">232</strain>
        <tissue evidence="2">Head and thorax</tissue>
    </source>
</reference>
<organism evidence="2 3">
    <name type="scientific">Vespula maculifrons</name>
    <name type="common">Eastern yellow jacket</name>
    <name type="synonym">Wasp</name>
    <dbReference type="NCBI Taxonomy" id="7453"/>
    <lineage>
        <taxon>Eukaryota</taxon>
        <taxon>Metazoa</taxon>
        <taxon>Ecdysozoa</taxon>
        <taxon>Arthropoda</taxon>
        <taxon>Hexapoda</taxon>
        <taxon>Insecta</taxon>
        <taxon>Pterygota</taxon>
        <taxon>Neoptera</taxon>
        <taxon>Endopterygota</taxon>
        <taxon>Hymenoptera</taxon>
        <taxon>Apocrita</taxon>
        <taxon>Aculeata</taxon>
        <taxon>Vespoidea</taxon>
        <taxon>Vespidae</taxon>
        <taxon>Vespinae</taxon>
        <taxon>Vespula</taxon>
    </lineage>
</organism>